<name>A0A183GBJ1_HELPZ</name>
<reference evidence="4" key="2">
    <citation type="submission" date="2019-09" db="UniProtKB">
        <authorList>
            <consortium name="WormBaseParasite"/>
        </authorList>
    </citation>
    <scope>IDENTIFICATION</scope>
</reference>
<reference evidence="2 3" key="1">
    <citation type="submission" date="2018-11" db="EMBL/GenBank/DDBJ databases">
        <authorList>
            <consortium name="Pathogen Informatics"/>
        </authorList>
    </citation>
    <scope>NUCLEOTIDE SEQUENCE [LARGE SCALE GENOMIC DNA]</scope>
</reference>
<dbReference type="Gene3D" id="2.40.70.10">
    <property type="entry name" value="Acid Proteases"/>
    <property type="match status" value="1"/>
</dbReference>
<sequence length="572" mass="63945">MRRNLRLLGLTTPALIDSGSLVSIVPVDLLEKAMSNGFDVDSLPTISGMDIGPVFDASGNQMEIFGAMTIEVELKGGRKAKVPFHISRQNDEVLVGMNALRQLGVRISVSGAQGEERIDTEDTEIAMVENKGTARVIRRTYIPPHSSGMVEVECREVNRGEKILWSDNEEVASGIFKIKNQRATVPVDIFSNSAALWKEGDEIGQWGTEKWHEKWEEVNPLMLNPAGASLLSPLEKGHLLFKCADGCFEGSRLGDIEEVSFPGAVAKEEFGNLWTAWLACSIFRHNDIDLGTKIKYHRQGHVCFDADSLRIVLKFADSKCIEWTDFICNTGKIAEHTSIENYEVHRSYNEALRKVKEEIEDQDKMDKPKKTGPVGFAAFEGANPMERDGLRGEVATRVVTDFNRLAEILEEWRNFRLWVIVWPLDSVFKDDVPGELIGAAKTFLEEGGKIATAWPPITFKNQGKWLGMVDVWKSFDEALQKLDKRNHVFTTASNCRIEGKLFIEVGAPEGAAQFYHSYVGTALPKYVYEAVRNKAVGARLPLMVKERLTSRAMSSRGEGMSGPTWAPERRAY</sequence>
<evidence type="ECO:0000313" key="2">
    <source>
        <dbReference type="EMBL" id="VDP15232.1"/>
    </source>
</evidence>
<dbReference type="Proteomes" id="UP000050761">
    <property type="component" value="Unassembled WGS sequence"/>
</dbReference>
<evidence type="ECO:0000256" key="1">
    <source>
        <dbReference type="SAM" id="MobiDB-lite"/>
    </source>
</evidence>
<accession>A0A3P8AL57</accession>
<proteinExistence type="predicted"/>
<keyword evidence="3" id="KW-1185">Reference proteome</keyword>
<accession>A0A183GBJ1</accession>
<evidence type="ECO:0000313" key="3">
    <source>
        <dbReference type="Proteomes" id="UP000050761"/>
    </source>
</evidence>
<protein>
    <submittedName>
        <fullName evidence="4">Peptidase A2 domain-containing protein</fullName>
    </submittedName>
</protein>
<dbReference type="WBParaSite" id="HPBE_0001947501-mRNA-1">
    <property type="protein sequence ID" value="HPBE_0001947501-mRNA-1"/>
    <property type="gene ID" value="HPBE_0001947501"/>
</dbReference>
<gene>
    <name evidence="2" type="ORF">HPBE_LOCUS19474</name>
</gene>
<feature type="region of interest" description="Disordered" evidence="1">
    <location>
        <begin position="553"/>
        <end position="572"/>
    </location>
</feature>
<dbReference type="OrthoDB" id="5850610at2759"/>
<dbReference type="AlphaFoldDB" id="A0A183GBJ1"/>
<evidence type="ECO:0000313" key="4">
    <source>
        <dbReference type="WBParaSite" id="HPBE_0001947501-mRNA-1"/>
    </source>
</evidence>
<organism evidence="3 4">
    <name type="scientific">Heligmosomoides polygyrus</name>
    <name type="common">Parasitic roundworm</name>
    <dbReference type="NCBI Taxonomy" id="6339"/>
    <lineage>
        <taxon>Eukaryota</taxon>
        <taxon>Metazoa</taxon>
        <taxon>Ecdysozoa</taxon>
        <taxon>Nematoda</taxon>
        <taxon>Chromadorea</taxon>
        <taxon>Rhabditida</taxon>
        <taxon>Rhabditina</taxon>
        <taxon>Rhabditomorpha</taxon>
        <taxon>Strongyloidea</taxon>
        <taxon>Heligmosomidae</taxon>
        <taxon>Heligmosomoides</taxon>
    </lineage>
</organism>
<dbReference type="EMBL" id="UZAH01031390">
    <property type="protein sequence ID" value="VDP15232.1"/>
    <property type="molecule type" value="Genomic_DNA"/>
</dbReference>
<dbReference type="InterPro" id="IPR021109">
    <property type="entry name" value="Peptidase_aspartic_dom_sf"/>
</dbReference>